<dbReference type="PANTHER" id="PTHR36833:SF1">
    <property type="entry name" value="INTEGRAL MEMBRANE TRANSPORT PROTEIN"/>
    <property type="match status" value="1"/>
</dbReference>
<feature type="transmembrane region" description="Helical" evidence="1">
    <location>
        <begin position="154"/>
        <end position="182"/>
    </location>
</feature>
<feature type="transmembrane region" description="Helical" evidence="1">
    <location>
        <begin position="239"/>
        <end position="258"/>
    </location>
</feature>
<feature type="transmembrane region" description="Helical" evidence="1">
    <location>
        <begin position="124"/>
        <end position="142"/>
    </location>
</feature>
<accession>A0A7V3NUF6</accession>
<proteinExistence type="predicted"/>
<keyword evidence="1" id="KW-1133">Transmembrane helix</keyword>
<feature type="transmembrane region" description="Helical" evidence="1">
    <location>
        <begin position="69"/>
        <end position="87"/>
    </location>
</feature>
<sequence>MRRWALRANYYFSLWREFFLMQIKRETIFKGSFLLEIVSYLMWFVFNIFFFGIILSYRRSIGGWGRYEVLTLISINQLIVAIYDTFLGPNLRRFQTYIERGDFDLFIIKPLDLQFFVSTRFMDLKPLFSTPLVLLTLTYALYKRGSLPGLMEFTLFLICFVMGVLIRYGLGFFVMSLSFYFVRVSALHSLQRELLSYAGYPYTIYEKFAKVFFTFIVPVALIANLPAQALLKQPVKPELVIYSFFFALVILVFSRHFFYRSIRRYESASS</sequence>
<comment type="caution">
    <text evidence="2">The sequence shown here is derived from an EMBL/GenBank/DDBJ whole genome shotgun (WGS) entry which is preliminary data.</text>
</comment>
<evidence type="ECO:0000256" key="1">
    <source>
        <dbReference type="SAM" id="Phobius"/>
    </source>
</evidence>
<keyword evidence="1" id="KW-0472">Membrane</keyword>
<gene>
    <name evidence="2" type="ORF">ENV38_06280</name>
</gene>
<evidence type="ECO:0008006" key="3">
    <source>
        <dbReference type="Google" id="ProtNLM"/>
    </source>
</evidence>
<dbReference type="AlphaFoldDB" id="A0A7V3NUF6"/>
<dbReference type="Pfam" id="PF06182">
    <property type="entry name" value="ABC2_membrane_6"/>
    <property type="match status" value="1"/>
</dbReference>
<name>A0A7V3NUF6_UNCW3</name>
<protein>
    <recommendedName>
        <fullName evidence="3">ABC transporter permease</fullName>
    </recommendedName>
</protein>
<dbReference type="InterPro" id="IPR010390">
    <property type="entry name" value="ABC-2_transporter-like"/>
</dbReference>
<feature type="transmembrane region" description="Helical" evidence="1">
    <location>
        <begin position="208"/>
        <end position="227"/>
    </location>
</feature>
<dbReference type="PANTHER" id="PTHR36833">
    <property type="entry name" value="SLR0610 PROTEIN-RELATED"/>
    <property type="match status" value="1"/>
</dbReference>
<evidence type="ECO:0000313" key="2">
    <source>
        <dbReference type="EMBL" id="HGB36490.1"/>
    </source>
</evidence>
<dbReference type="EMBL" id="DTGD01000235">
    <property type="protein sequence ID" value="HGB36490.1"/>
    <property type="molecule type" value="Genomic_DNA"/>
</dbReference>
<organism evidence="2">
    <name type="scientific">candidate division WOR-3 bacterium</name>
    <dbReference type="NCBI Taxonomy" id="2052148"/>
    <lineage>
        <taxon>Bacteria</taxon>
        <taxon>Bacteria division WOR-3</taxon>
    </lineage>
</organism>
<feature type="transmembrane region" description="Helical" evidence="1">
    <location>
        <begin position="33"/>
        <end position="57"/>
    </location>
</feature>
<keyword evidence="1" id="KW-0812">Transmembrane</keyword>
<reference evidence="2" key="1">
    <citation type="journal article" date="2020" name="mSystems">
        <title>Genome- and Community-Level Interaction Insights into Carbon Utilization and Element Cycling Functions of Hydrothermarchaeota in Hydrothermal Sediment.</title>
        <authorList>
            <person name="Zhou Z."/>
            <person name="Liu Y."/>
            <person name="Xu W."/>
            <person name="Pan J."/>
            <person name="Luo Z.H."/>
            <person name="Li M."/>
        </authorList>
    </citation>
    <scope>NUCLEOTIDE SEQUENCE [LARGE SCALE GENOMIC DNA]</scope>
    <source>
        <strain evidence="2">SpSt-754</strain>
    </source>
</reference>